<dbReference type="PANTHER" id="PTHR11070:SF2">
    <property type="entry name" value="ATP-DEPENDENT DNA HELICASE SRS2"/>
    <property type="match status" value="1"/>
</dbReference>
<dbReference type="EMBL" id="QRCT01000013">
    <property type="protein sequence ID" value="RDU24261.1"/>
    <property type="molecule type" value="Genomic_DNA"/>
</dbReference>
<dbReference type="InterPro" id="IPR000212">
    <property type="entry name" value="DNA_helicase_UvrD/REP"/>
</dbReference>
<keyword evidence="2 11" id="KW-0547">Nucleotide-binding</keyword>
<comment type="catalytic activity">
    <reaction evidence="8">
        <text>Couples ATP hydrolysis with the unwinding of duplex DNA by translocating in the 3'-5' direction.</text>
        <dbReference type="EC" id="5.6.2.4"/>
    </reaction>
</comment>
<keyword evidence="7" id="KW-0413">Isomerase</keyword>
<dbReference type="AlphaFoldDB" id="A0A371AXI9"/>
<dbReference type="PROSITE" id="PS51217">
    <property type="entry name" value="UVRD_HELICASE_CTER"/>
    <property type="match status" value="1"/>
</dbReference>
<evidence type="ECO:0000256" key="9">
    <source>
        <dbReference type="ARBA" id="ARBA00034808"/>
    </source>
</evidence>
<dbReference type="InterPro" id="IPR013986">
    <property type="entry name" value="DExx_box_DNA_helicase_dom_sf"/>
</dbReference>
<protein>
    <recommendedName>
        <fullName evidence="9">DNA 3'-5' helicase</fullName>
        <ecNumber evidence="9">5.6.2.4</ecNumber>
    </recommendedName>
</protein>
<dbReference type="InterPro" id="IPR027417">
    <property type="entry name" value="P-loop_NTPase"/>
</dbReference>
<gene>
    <name evidence="14" type="ORF">DWV06_04610</name>
</gene>
<keyword evidence="15" id="KW-1185">Reference proteome</keyword>
<dbReference type="Gene3D" id="1.10.486.10">
    <property type="entry name" value="PCRA, domain 4"/>
    <property type="match status" value="1"/>
</dbReference>
<dbReference type="OrthoDB" id="9810135at2"/>
<dbReference type="InterPro" id="IPR014016">
    <property type="entry name" value="UvrD-like_ATP-bd"/>
</dbReference>
<dbReference type="CDD" id="cd17932">
    <property type="entry name" value="DEXQc_UvrD"/>
    <property type="match status" value="1"/>
</dbReference>
<evidence type="ECO:0000256" key="2">
    <source>
        <dbReference type="ARBA" id="ARBA00022741"/>
    </source>
</evidence>
<dbReference type="Pfam" id="PF13361">
    <property type="entry name" value="UvrD_C"/>
    <property type="match status" value="1"/>
</dbReference>
<comment type="caution">
    <text evidence="14">The sequence shown here is derived from an EMBL/GenBank/DDBJ whole genome shotgun (WGS) entry which is preliminary data.</text>
</comment>
<dbReference type="GO" id="GO:0005829">
    <property type="term" value="C:cytosol"/>
    <property type="evidence" value="ECO:0007669"/>
    <property type="project" value="TreeGrafter"/>
</dbReference>
<evidence type="ECO:0000256" key="10">
    <source>
        <dbReference type="ARBA" id="ARBA00048988"/>
    </source>
</evidence>
<dbReference type="PANTHER" id="PTHR11070">
    <property type="entry name" value="UVRD / RECB / PCRA DNA HELICASE FAMILY MEMBER"/>
    <property type="match status" value="1"/>
</dbReference>
<feature type="binding site" evidence="11">
    <location>
        <begin position="22"/>
        <end position="29"/>
    </location>
    <ligand>
        <name>ATP</name>
        <dbReference type="ChEBI" id="CHEBI:30616"/>
    </ligand>
</feature>
<dbReference type="GO" id="GO:0016887">
    <property type="term" value="F:ATP hydrolysis activity"/>
    <property type="evidence" value="ECO:0007669"/>
    <property type="project" value="RHEA"/>
</dbReference>
<evidence type="ECO:0000256" key="7">
    <source>
        <dbReference type="ARBA" id="ARBA00023235"/>
    </source>
</evidence>
<keyword evidence="6" id="KW-0238">DNA-binding</keyword>
<evidence type="ECO:0000313" key="15">
    <source>
        <dbReference type="Proteomes" id="UP000255036"/>
    </source>
</evidence>
<evidence type="ECO:0000256" key="6">
    <source>
        <dbReference type="ARBA" id="ARBA00023125"/>
    </source>
</evidence>
<dbReference type="GO" id="GO:0043138">
    <property type="term" value="F:3'-5' DNA helicase activity"/>
    <property type="evidence" value="ECO:0007669"/>
    <property type="project" value="UniProtKB-EC"/>
</dbReference>
<sequence>MNYNQSQKQAIHHKQGPMLVLAGPGSGKTAVITRRTQFLIEECNINPKKVLVITFTKAAAREMKERFESITNGKRSPVTFGTFHGVFFSILKHAYGYNSSNILPEGKSYQLVREILDKKELDIEMEDETDFIADVLNEISTVKNERIPLEHYYSKSCPEHTFRNIFIDYQDKLQKSRFIDFDDMLVYCYELLVNRKDILTGWQNQFEYILIDEFQDINKIQYDIIRLLAKPENNLFVVGDDDQSIYRFRGAKPEIMLNYKKDYPKAQIVLLDKNYRSTDTIVTHSLRLIKKNSQRYKKDIKAVRNTGELIEFAVFQNQMEENNKIVQNIMNDFSKGKEYSEIAILFRTNTQPRMLVEKLMEYNIPFCMKDILPNIYEHWMIKNIIAYIQISLGSRKRSDFLQIINRPKRYISRDCINHIEISFENLLTYYQDKEWMCDYIEKLWFDINQIKNMRPYAAINYIRKAIGYDEYIKEYALFRKMNPEELLGILNEVQELSKDFSNFQSWFLHMEEYVKELKEQQLKKSEKTNAVTLMTMHSAKGLEYNQVYIVDVSEEIVPHPKAVLEEEIEEERRMFYVGVTRAKEKLFVYSIKERFQKKLKISRFVEEMMKE</sequence>
<dbReference type="Gene3D" id="1.10.10.160">
    <property type="match status" value="1"/>
</dbReference>
<feature type="domain" description="UvrD-like helicase C-terminal" evidence="13">
    <location>
        <begin position="279"/>
        <end position="541"/>
    </location>
</feature>
<evidence type="ECO:0000259" key="13">
    <source>
        <dbReference type="PROSITE" id="PS51217"/>
    </source>
</evidence>
<dbReference type="GO" id="GO:0003677">
    <property type="term" value="F:DNA binding"/>
    <property type="evidence" value="ECO:0007669"/>
    <property type="project" value="UniProtKB-KW"/>
</dbReference>
<dbReference type="GO" id="GO:0005524">
    <property type="term" value="F:ATP binding"/>
    <property type="evidence" value="ECO:0007669"/>
    <property type="project" value="UniProtKB-UniRule"/>
</dbReference>
<dbReference type="EC" id="5.6.2.4" evidence="9"/>
<keyword evidence="4 11" id="KW-0347">Helicase</keyword>
<name>A0A371AXI9_9FIRM</name>
<evidence type="ECO:0000256" key="3">
    <source>
        <dbReference type="ARBA" id="ARBA00022801"/>
    </source>
</evidence>
<feature type="domain" description="UvrD-like helicase ATP-binding" evidence="12">
    <location>
        <begin position="1"/>
        <end position="278"/>
    </location>
</feature>
<evidence type="ECO:0000256" key="11">
    <source>
        <dbReference type="PROSITE-ProRule" id="PRU00560"/>
    </source>
</evidence>
<evidence type="ECO:0000256" key="8">
    <source>
        <dbReference type="ARBA" id="ARBA00034617"/>
    </source>
</evidence>
<dbReference type="Proteomes" id="UP000255036">
    <property type="component" value="Unassembled WGS sequence"/>
</dbReference>
<comment type="similarity">
    <text evidence="1">Belongs to the helicase family. UvrD subfamily.</text>
</comment>
<dbReference type="PROSITE" id="PS51198">
    <property type="entry name" value="UVRD_HELICASE_ATP_BIND"/>
    <property type="match status" value="1"/>
</dbReference>
<dbReference type="GO" id="GO:0033202">
    <property type="term" value="C:DNA helicase complex"/>
    <property type="evidence" value="ECO:0007669"/>
    <property type="project" value="TreeGrafter"/>
</dbReference>
<organism evidence="14 15">
    <name type="scientific">Anaerosacchariphilus polymeriproducens</name>
    <dbReference type="NCBI Taxonomy" id="1812858"/>
    <lineage>
        <taxon>Bacteria</taxon>
        <taxon>Bacillati</taxon>
        <taxon>Bacillota</taxon>
        <taxon>Clostridia</taxon>
        <taxon>Lachnospirales</taxon>
        <taxon>Lachnospiraceae</taxon>
        <taxon>Anaerosacchariphilus</taxon>
    </lineage>
</organism>
<dbReference type="SUPFAM" id="SSF52540">
    <property type="entry name" value="P-loop containing nucleoside triphosphate hydrolases"/>
    <property type="match status" value="1"/>
</dbReference>
<dbReference type="InterPro" id="IPR014017">
    <property type="entry name" value="DNA_helicase_UvrD-like_C"/>
</dbReference>
<keyword evidence="5 11" id="KW-0067">ATP-binding</keyword>
<reference evidence="14 15" key="1">
    <citation type="submission" date="2018-07" db="EMBL/GenBank/DDBJ databases">
        <title>Anaerosacharophilus polymeroproducens gen. nov. sp. nov., an anaerobic bacterium isolated from salt field.</title>
        <authorList>
            <person name="Kim W."/>
            <person name="Yang S.-H."/>
            <person name="Oh J."/>
            <person name="Lee J.-H."/>
            <person name="Kwon K.K."/>
        </authorList>
    </citation>
    <scope>NUCLEOTIDE SEQUENCE [LARGE SCALE GENOMIC DNA]</scope>
    <source>
        <strain evidence="14 15">MCWD5</strain>
    </source>
</reference>
<dbReference type="RefSeq" id="WP_115481005.1">
    <property type="nucleotide sequence ID" value="NZ_QRCT01000013.1"/>
</dbReference>
<evidence type="ECO:0000259" key="12">
    <source>
        <dbReference type="PROSITE" id="PS51198"/>
    </source>
</evidence>
<evidence type="ECO:0000313" key="14">
    <source>
        <dbReference type="EMBL" id="RDU24261.1"/>
    </source>
</evidence>
<evidence type="ECO:0000256" key="1">
    <source>
        <dbReference type="ARBA" id="ARBA00009922"/>
    </source>
</evidence>
<accession>A0A371AXI9</accession>
<proteinExistence type="inferred from homology"/>
<dbReference type="Pfam" id="PF00580">
    <property type="entry name" value="UvrD-helicase"/>
    <property type="match status" value="1"/>
</dbReference>
<keyword evidence="3 11" id="KW-0378">Hydrolase</keyword>
<dbReference type="GO" id="GO:0000725">
    <property type="term" value="P:recombinational repair"/>
    <property type="evidence" value="ECO:0007669"/>
    <property type="project" value="TreeGrafter"/>
</dbReference>
<evidence type="ECO:0000256" key="4">
    <source>
        <dbReference type="ARBA" id="ARBA00022806"/>
    </source>
</evidence>
<evidence type="ECO:0000256" key="5">
    <source>
        <dbReference type="ARBA" id="ARBA00022840"/>
    </source>
</evidence>
<dbReference type="Gene3D" id="3.40.50.300">
    <property type="entry name" value="P-loop containing nucleotide triphosphate hydrolases"/>
    <property type="match status" value="2"/>
</dbReference>
<comment type="catalytic activity">
    <reaction evidence="10">
        <text>ATP + H2O = ADP + phosphate + H(+)</text>
        <dbReference type="Rhea" id="RHEA:13065"/>
        <dbReference type="ChEBI" id="CHEBI:15377"/>
        <dbReference type="ChEBI" id="CHEBI:15378"/>
        <dbReference type="ChEBI" id="CHEBI:30616"/>
        <dbReference type="ChEBI" id="CHEBI:43474"/>
        <dbReference type="ChEBI" id="CHEBI:456216"/>
        <dbReference type="EC" id="5.6.2.4"/>
    </reaction>
</comment>